<sequence>MLEDRNTIDIVNPKPDGPIDFVIVDAGITTDVDERLELLNHKIMVCLSMLADDEKFEELGRPDVIRVEVRCASEDHAVATVKQVSVATPNGREIKAEIRFTHSPSPYG</sequence>
<dbReference type="RefSeq" id="WP_068260702.1">
    <property type="nucleotide sequence ID" value="NZ_LWSK01000018.1"/>
</dbReference>
<evidence type="ECO:0000313" key="2">
    <source>
        <dbReference type="Proteomes" id="UP000322699"/>
    </source>
</evidence>
<dbReference type="Proteomes" id="UP000322699">
    <property type="component" value="Unassembled WGS sequence"/>
</dbReference>
<keyword evidence="2" id="KW-1185">Reference proteome</keyword>
<reference evidence="1 2" key="1">
    <citation type="submission" date="2019-08" db="EMBL/GenBank/DDBJ databases">
        <title>Deep-cultivation of Planctomycetes and their phenomic and genomic characterization uncovers novel biology.</title>
        <authorList>
            <person name="Wiegand S."/>
            <person name="Jogler M."/>
            <person name="Boedeker C."/>
            <person name="Pinto D."/>
            <person name="Vollmers J."/>
            <person name="Rivas-Marin E."/>
            <person name="Kohn T."/>
            <person name="Peeters S.H."/>
            <person name="Heuer A."/>
            <person name="Rast P."/>
            <person name="Oberbeckmann S."/>
            <person name="Bunk B."/>
            <person name="Jeske O."/>
            <person name="Meyerdierks A."/>
            <person name="Storesund J.E."/>
            <person name="Kallscheuer N."/>
            <person name="Luecker S."/>
            <person name="Lage O.M."/>
            <person name="Pohl T."/>
            <person name="Merkel B.J."/>
            <person name="Hornburger P."/>
            <person name="Mueller R.-W."/>
            <person name="Bruemmer F."/>
            <person name="Labrenz M."/>
            <person name="Spormann A.M."/>
            <person name="Op Den Camp H."/>
            <person name="Overmann J."/>
            <person name="Amann R."/>
            <person name="Jetten M.S.M."/>
            <person name="Mascher T."/>
            <person name="Medema M.H."/>
            <person name="Devos D.P."/>
            <person name="Kaster A.-K."/>
            <person name="Ovreas L."/>
            <person name="Rohde M."/>
            <person name="Galperin M.Y."/>
            <person name="Jogler C."/>
        </authorList>
    </citation>
    <scope>NUCLEOTIDE SEQUENCE [LARGE SCALE GENOMIC DNA]</scope>
    <source>
        <strain evidence="1 2">LF1</strain>
    </source>
</reference>
<dbReference type="AlphaFoldDB" id="A0A5B1CK43"/>
<comment type="caution">
    <text evidence="1">The sequence shown here is derived from an EMBL/GenBank/DDBJ whole genome shotgun (WGS) entry which is preliminary data.</text>
</comment>
<evidence type="ECO:0000313" key="1">
    <source>
        <dbReference type="EMBL" id="KAA1261567.1"/>
    </source>
</evidence>
<dbReference type="EMBL" id="VRLW01000001">
    <property type="protein sequence ID" value="KAA1261567.1"/>
    <property type="molecule type" value="Genomic_DNA"/>
</dbReference>
<protein>
    <submittedName>
        <fullName evidence="1">Uncharacterized protein</fullName>
    </submittedName>
</protein>
<proteinExistence type="predicted"/>
<organism evidence="1 2">
    <name type="scientific">Rubripirellula obstinata</name>
    <dbReference type="NCBI Taxonomy" id="406547"/>
    <lineage>
        <taxon>Bacteria</taxon>
        <taxon>Pseudomonadati</taxon>
        <taxon>Planctomycetota</taxon>
        <taxon>Planctomycetia</taxon>
        <taxon>Pirellulales</taxon>
        <taxon>Pirellulaceae</taxon>
        <taxon>Rubripirellula</taxon>
    </lineage>
</organism>
<gene>
    <name evidence="1" type="ORF">LF1_41170</name>
</gene>
<name>A0A5B1CK43_9BACT</name>
<accession>A0A5B1CK43</accession>